<dbReference type="GO" id="GO:0031146">
    <property type="term" value="P:SCF-dependent proteasomal ubiquitin-dependent protein catabolic process"/>
    <property type="evidence" value="ECO:0007669"/>
    <property type="project" value="TreeGrafter"/>
</dbReference>
<evidence type="ECO:0000313" key="3">
    <source>
        <dbReference type="Proteomes" id="UP000326396"/>
    </source>
</evidence>
<dbReference type="PANTHER" id="PTHR13318">
    <property type="entry name" value="PARTNER OF PAIRED, ISOFORM B-RELATED"/>
    <property type="match status" value="1"/>
</dbReference>
<name>A0A5N6LZH0_9ASTR</name>
<dbReference type="Proteomes" id="UP000326396">
    <property type="component" value="Linkage Group LG7"/>
</dbReference>
<dbReference type="Pfam" id="PF25372">
    <property type="entry name" value="DUF7885"/>
    <property type="match status" value="1"/>
</dbReference>
<comment type="caution">
    <text evidence="2">The sequence shown here is derived from an EMBL/GenBank/DDBJ whole genome shotgun (WGS) entry which is preliminary data.</text>
</comment>
<gene>
    <name evidence="2" type="ORF">E3N88_34907</name>
</gene>
<dbReference type="SMART" id="SM00367">
    <property type="entry name" value="LRR_CC"/>
    <property type="match status" value="8"/>
</dbReference>
<keyword evidence="3" id="KW-1185">Reference proteome</keyword>
<dbReference type="InterPro" id="IPR006553">
    <property type="entry name" value="Leu-rich_rpt_Cys-con_subtyp"/>
</dbReference>
<dbReference type="Gene3D" id="3.80.10.10">
    <property type="entry name" value="Ribonuclease Inhibitor"/>
    <property type="match status" value="2"/>
</dbReference>
<reference evidence="2 3" key="1">
    <citation type="submission" date="2019-05" db="EMBL/GenBank/DDBJ databases">
        <title>Mikania micrantha, genome provides insights into the molecular mechanism of rapid growth.</title>
        <authorList>
            <person name="Liu B."/>
        </authorList>
    </citation>
    <scope>NUCLEOTIDE SEQUENCE [LARGE SCALE GENOMIC DNA]</scope>
    <source>
        <strain evidence="2">NLD-2019</strain>
        <tissue evidence="2">Leaf</tissue>
    </source>
</reference>
<organism evidence="2 3">
    <name type="scientific">Mikania micrantha</name>
    <name type="common">bitter vine</name>
    <dbReference type="NCBI Taxonomy" id="192012"/>
    <lineage>
        <taxon>Eukaryota</taxon>
        <taxon>Viridiplantae</taxon>
        <taxon>Streptophyta</taxon>
        <taxon>Embryophyta</taxon>
        <taxon>Tracheophyta</taxon>
        <taxon>Spermatophyta</taxon>
        <taxon>Magnoliopsida</taxon>
        <taxon>eudicotyledons</taxon>
        <taxon>Gunneridae</taxon>
        <taxon>Pentapetalae</taxon>
        <taxon>asterids</taxon>
        <taxon>campanulids</taxon>
        <taxon>Asterales</taxon>
        <taxon>Asteraceae</taxon>
        <taxon>Asteroideae</taxon>
        <taxon>Heliantheae alliance</taxon>
        <taxon>Eupatorieae</taxon>
        <taxon>Mikania</taxon>
    </lineage>
</organism>
<feature type="domain" description="F-box/LRR-repeat protein 15-like leucin rich repeat" evidence="1">
    <location>
        <begin position="67"/>
        <end position="593"/>
    </location>
</feature>
<evidence type="ECO:0000313" key="2">
    <source>
        <dbReference type="EMBL" id="KAD3067027.1"/>
    </source>
</evidence>
<dbReference type="SUPFAM" id="SSF52047">
    <property type="entry name" value="RNI-like"/>
    <property type="match status" value="2"/>
</dbReference>
<accession>A0A5N6LZH0</accession>
<dbReference type="PANTHER" id="PTHR13318:SF95">
    <property type="entry name" value="F-BOX PROTEIN YLR352W"/>
    <property type="match status" value="1"/>
</dbReference>
<protein>
    <recommendedName>
        <fullName evidence="1">F-box/LRR-repeat protein 15-like leucin rich repeat domain-containing protein</fullName>
    </recommendedName>
</protein>
<dbReference type="AlphaFoldDB" id="A0A5N6LZH0"/>
<dbReference type="InterPro" id="IPR057207">
    <property type="entry name" value="FBXL15_LRR"/>
</dbReference>
<dbReference type="OrthoDB" id="2585512at2759"/>
<dbReference type="EMBL" id="SZYD01000017">
    <property type="protein sequence ID" value="KAD3067027.1"/>
    <property type="molecule type" value="Genomic_DNA"/>
</dbReference>
<evidence type="ECO:0000259" key="1">
    <source>
        <dbReference type="Pfam" id="PF25372"/>
    </source>
</evidence>
<dbReference type="InterPro" id="IPR032675">
    <property type="entry name" value="LRR_dom_sf"/>
</dbReference>
<dbReference type="GO" id="GO:0019005">
    <property type="term" value="C:SCF ubiquitin ligase complex"/>
    <property type="evidence" value="ECO:0007669"/>
    <property type="project" value="TreeGrafter"/>
</dbReference>
<proteinExistence type="predicted"/>
<sequence>MAHRRTTATASASVAGESLLERIPEGIFNVIFSMLEPETLTTVCSLACASRALQLSVNKALLSFSSLNLSQFSLDSKTFDGIRRRFGKIEKISLDCLRLSDDSIRSFLGPDVEELILLKCSSISYKLLASIAKICPNLRLLTLEFSGYVKKSEIFYLNLKGSFGSCQCLESLSLKIRGVDVNDFGFMLLGIYQELPQTIKVLKLQPASALDTIRAFTLHHMSFGQTLTHISLVIDIISDSLLYDIAYCLPLLVELDLKDRSISEPSDDLSNLGIQSLVNCKHLTSLSLRRSSQRSTPSFTRTTDMGMFLLSEGCKGLELVRFGGFSKVSDAGFTSILNSCLNLKKFEIQKASLLTDLTFQDFSKVPRSLVEVKLLSCASITSDAVCELATCSSLEVLDLSGCKSVADSCLYNISCLTLLTSLNLVGTDVTDIGMAVLGKGYAPISCLSLRGCKRVSDEGIISLLGSEGKIMNTLSSLDIGYMSGLTDNAITTIADACVGLKEMSIRNCICVTDASVKALALRGRVRRLDLYKCSALSLESLQFLKKPLFRGLQWIGIDGTRLVGAGDAAFDEICRERQWLTICKDGCEVGCHDGWQFHEF</sequence>